<dbReference type="Pfam" id="PF00984">
    <property type="entry name" value="UDPG_MGDP_dh"/>
    <property type="match status" value="1"/>
</dbReference>
<dbReference type="InterPro" id="IPR014026">
    <property type="entry name" value="UDP-Glc/GDP-Man_DH_dimer"/>
</dbReference>
<protein>
    <submittedName>
        <fullName evidence="6">Nucleotide sugar dehydrogenase</fullName>
    </submittedName>
</protein>
<dbReference type="NCBIfam" id="TIGR03026">
    <property type="entry name" value="NDP-sugDHase"/>
    <property type="match status" value="1"/>
</dbReference>
<dbReference type="InterPro" id="IPR001732">
    <property type="entry name" value="UDP-Glc/GDP-Man_DH_N"/>
</dbReference>
<evidence type="ECO:0000259" key="5">
    <source>
        <dbReference type="Pfam" id="PF03721"/>
    </source>
</evidence>
<name>A0A096PAH0_OSTTA</name>
<dbReference type="EMBL" id="CAID01000002">
    <property type="protein sequence ID" value="CEG01307.1"/>
    <property type="molecule type" value="Genomic_DNA"/>
</dbReference>
<comment type="similarity">
    <text evidence="1 2">Belongs to the UDP-glucose/GDP-mannose dehydrogenase family.</text>
</comment>
<organism evidence="6 7">
    <name type="scientific">Ostreococcus tauri</name>
    <name type="common">Marine green alga</name>
    <dbReference type="NCBI Taxonomy" id="70448"/>
    <lineage>
        <taxon>Eukaryota</taxon>
        <taxon>Viridiplantae</taxon>
        <taxon>Chlorophyta</taxon>
        <taxon>Mamiellophyceae</taxon>
        <taxon>Mamiellales</taxon>
        <taxon>Bathycoccaceae</taxon>
        <taxon>Ostreococcus</taxon>
    </lineage>
</organism>
<feature type="domain" description="UDP-glucose/GDP-mannose dehydrogenase N-terminal" evidence="5">
    <location>
        <begin position="13"/>
        <end position="188"/>
    </location>
</feature>
<dbReference type="Pfam" id="PF03721">
    <property type="entry name" value="UDPG_MGDP_dh_N"/>
    <property type="match status" value="1"/>
</dbReference>
<dbReference type="InterPro" id="IPR008927">
    <property type="entry name" value="6-PGluconate_DH-like_C_sf"/>
</dbReference>
<dbReference type="KEGG" id="ota:OT_ostta02g05550"/>
<comment type="caution">
    <text evidence="6">The sequence shown here is derived from an EMBL/GenBank/DDBJ whole genome shotgun (WGS) entry which is preliminary data.</text>
</comment>
<gene>
    <name evidence="6" type="ORF">OT_ostta02g05550</name>
</gene>
<dbReference type="InParanoid" id="A0A096PAH0"/>
<evidence type="ECO:0000256" key="3">
    <source>
        <dbReference type="SAM" id="MobiDB-lite"/>
    </source>
</evidence>
<reference evidence="7" key="1">
    <citation type="journal article" date="2006" name="Proc. Natl. Acad. Sci. U.S.A.">
        <title>Genome analysis of the smallest free-living eukaryote Ostreococcus tauri unveils many unique features.</title>
        <authorList>
            <person name="Derelle E."/>
            <person name="Ferraz C."/>
            <person name="Rombauts S."/>
            <person name="Rouze P."/>
            <person name="Worden A.Z."/>
            <person name="Robbens S."/>
            <person name="Partensky F."/>
            <person name="Degroeve S."/>
            <person name="Echeynie S."/>
            <person name="Cooke R."/>
            <person name="Saeys Y."/>
            <person name="Wuyts J."/>
            <person name="Jabbari K."/>
            <person name="Bowler C."/>
            <person name="Panaud O."/>
            <person name="Piegu B."/>
            <person name="Ball S.G."/>
            <person name="Ral J.-P."/>
            <person name="Bouget F.-Y."/>
            <person name="Piganeau G."/>
            <person name="De Baets B."/>
            <person name="Picard A."/>
            <person name="Delseny M."/>
            <person name="Demaille J."/>
            <person name="Van de Peer Y."/>
            <person name="Moreau H."/>
        </authorList>
    </citation>
    <scope>NUCLEOTIDE SEQUENCE [LARGE SCALE GENOMIC DNA]</scope>
    <source>
        <strain evidence="7">OTTH 0595 / CCAP 157/2 / RCC745</strain>
    </source>
</reference>
<feature type="compositionally biased region" description="Polar residues" evidence="3">
    <location>
        <begin position="386"/>
        <end position="401"/>
    </location>
</feature>
<dbReference type="Proteomes" id="UP000009170">
    <property type="component" value="Unassembled WGS sequence"/>
</dbReference>
<evidence type="ECO:0000256" key="2">
    <source>
        <dbReference type="PIRNR" id="PIRNR000124"/>
    </source>
</evidence>
<dbReference type="GO" id="GO:0051287">
    <property type="term" value="F:NAD binding"/>
    <property type="evidence" value="ECO:0007669"/>
    <property type="project" value="InterPro"/>
</dbReference>
<keyword evidence="7" id="KW-1185">Reference proteome</keyword>
<dbReference type="GeneID" id="34945643"/>
<dbReference type="InterPro" id="IPR017476">
    <property type="entry name" value="UDP-Glc/GDP-Man"/>
</dbReference>
<reference evidence="6 7" key="2">
    <citation type="journal article" date="2014" name="BMC Genomics">
        <title>An improved genome of the model marine alga Ostreococcus tauri unfolds by assessing Illumina de novo assemblies.</title>
        <authorList>
            <person name="Blanc-Mathieu R."/>
            <person name="Verhelst B."/>
            <person name="Derelle E."/>
            <person name="Rombauts S."/>
            <person name="Bouget F.Y."/>
            <person name="Carre I."/>
            <person name="Chateau A."/>
            <person name="Eyre-Walker A."/>
            <person name="Grimsley N."/>
            <person name="Moreau H."/>
            <person name="Piegu B."/>
            <person name="Rivals E."/>
            <person name="Schackwitz W."/>
            <person name="Van de Peer Y."/>
            <person name="Piganeau G."/>
        </authorList>
    </citation>
    <scope>NUCLEOTIDE SEQUENCE [LARGE SCALE GENOMIC DNA]</scope>
    <source>
        <strain evidence="7">OTTH 0595 / CCAP 157/2 / RCC745</strain>
    </source>
</reference>
<evidence type="ECO:0000313" key="6">
    <source>
        <dbReference type="EMBL" id="CEG01307.1"/>
    </source>
</evidence>
<evidence type="ECO:0000313" key="7">
    <source>
        <dbReference type="Proteomes" id="UP000009170"/>
    </source>
</evidence>
<dbReference type="GO" id="GO:0016616">
    <property type="term" value="F:oxidoreductase activity, acting on the CH-OH group of donors, NAD or NADP as acceptor"/>
    <property type="evidence" value="ECO:0007669"/>
    <property type="project" value="InterPro"/>
</dbReference>
<dbReference type="InterPro" id="IPR028359">
    <property type="entry name" value="UDP_ManNAc/GlcNAc_DH"/>
</dbReference>
<evidence type="ECO:0000256" key="1">
    <source>
        <dbReference type="ARBA" id="ARBA00006601"/>
    </source>
</evidence>
<dbReference type="OrthoDB" id="5059218at2759"/>
<dbReference type="STRING" id="70448.A0A096PAH0"/>
<proteinExistence type="inferred from homology"/>
<dbReference type="PIRSF" id="PIRSF000124">
    <property type="entry name" value="UDPglc_GDPman_dh"/>
    <property type="match status" value="1"/>
</dbReference>
<dbReference type="SUPFAM" id="SSF51735">
    <property type="entry name" value="NAD(P)-binding Rossmann-fold domains"/>
    <property type="match status" value="1"/>
</dbReference>
<dbReference type="PANTHER" id="PTHR43750:SF3">
    <property type="entry name" value="UDP-GLUCOSE 6-DEHYDROGENASE TUAD"/>
    <property type="match status" value="1"/>
</dbReference>
<dbReference type="AlphaFoldDB" id="A0A096PAH0"/>
<dbReference type="PANTHER" id="PTHR43750">
    <property type="entry name" value="UDP-GLUCOSE 6-DEHYDROGENASE TUAD"/>
    <property type="match status" value="1"/>
</dbReference>
<dbReference type="GO" id="GO:0016628">
    <property type="term" value="F:oxidoreductase activity, acting on the CH-CH group of donors, NAD or NADP as acceptor"/>
    <property type="evidence" value="ECO:0007669"/>
    <property type="project" value="InterPro"/>
</dbReference>
<accession>A0A096PAH0</accession>
<dbReference type="InterPro" id="IPR036291">
    <property type="entry name" value="NAD(P)-bd_dom_sf"/>
</dbReference>
<dbReference type="PIRSF" id="PIRSF500136">
    <property type="entry name" value="UDP_ManNAc_DH"/>
    <property type="match status" value="1"/>
</dbReference>
<feature type="domain" description="UDP-glucose/GDP-mannose dehydrogenase dimerisation" evidence="4">
    <location>
        <begin position="206"/>
        <end position="299"/>
    </location>
</feature>
<dbReference type="SUPFAM" id="SSF48179">
    <property type="entry name" value="6-phosphogluconate dehydrogenase C-terminal domain-like"/>
    <property type="match status" value="1"/>
</dbReference>
<dbReference type="RefSeq" id="XP_022840884.1">
    <property type="nucleotide sequence ID" value="XM_022985207.1"/>
</dbReference>
<dbReference type="GO" id="GO:0000271">
    <property type="term" value="P:polysaccharide biosynthetic process"/>
    <property type="evidence" value="ECO:0007669"/>
    <property type="project" value="InterPro"/>
</dbReference>
<dbReference type="Gene3D" id="3.40.50.720">
    <property type="entry name" value="NAD(P)-binding Rossmann-like Domain"/>
    <property type="match status" value="2"/>
</dbReference>
<sequence>MASADSILETKRAGFVGLGRLGLCTALTFERAGWDIVGADVFPAYVESINDKSLKSSEPGVEEALRSCERLRATLSLKEVLDHADVIFILVATPTGVGDNAYDTTTLSRVLWDISKLKPRNKHIVVCCTVLPGYIASTGSYLLEDCDGCTLSYNPEFIAQGAIMRGLAEPDVVLIGEGNTEIGDVLQRLYETTTSNTPQICRMSPQSAEIMKLSVNCFVTTKISFANMVGDIADATPGARKDDILRAVGSDSRVGHKCILPGYGFGGPCFPRDNRALGTYARLVGIEPTLCDATDRYNRLHAEIMAKTLLDQNLDRYVISDVAYKPDCPVDIIEESQPIEVAKRLVRAGKRVTIRDRATIIQLVKRTYGRMFEYEIANGESRGDDSSTSAAMGNPLSSYSA</sequence>
<dbReference type="Gene3D" id="1.20.5.100">
    <property type="entry name" value="Cytochrome c1, transmembrane anchor, C-terminal"/>
    <property type="match status" value="1"/>
</dbReference>
<feature type="region of interest" description="Disordered" evidence="3">
    <location>
        <begin position="379"/>
        <end position="401"/>
    </location>
</feature>
<evidence type="ECO:0000259" key="4">
    <source>
        <dbReference type="Pfam" id="PF00984"/>
    </source>
</evidence>